<dbReference type="GO" id="GO:0050808">
    <property type="term" value="P:synapse organization"/>
    <property type="evidence" value="ECO:0007669"/>
    <property type="project" value="TreeGrafter"/>
</dbReference>
<evidence type="ECO:0000313" key="5">
    <source>
        <dbReference type="RefSeq" id="XP_026687536.1"/>
    </source>
</evidence>
<dbReference type="InterPro" id="IPR037448">
    <property type="entry name" value="Zig-8"/>
</dbReference>
<name>A0A3Q0JGG6_DIACI</name>
<protein>
    <submittedName>
        <fullName evidence="5">Uncharacterized protein LOC103520722</fullName>
    </submittedName>
</protein>
<dbReference type="PaxDb" id="121845-A0A3Q0JGG6"/>
<gene>
    <name evidence="5" type="primary">LOC103520722</name>
</gene>
<dbReference type="PROSITE" id="PS50835">
    <property type="entry name" value="IG_LIKE"/>
    <property type="match status" value="1"/>
</dbReference>
<dbReference type="Gene3D" id="2.60.40.10">
    <property type="entry name" value="Immunoglobulins"/>
    <property type="match status" value="2"/>
</dbReference>
<evidence type="ECO:0000256" key="2">
    <source>
        <dbReference type="SAM" id="SignalP"/>
    </source>
</evidence>
<dbReference type="CDD" id="cd00096">
    <property type="entry name" value="Ig"/>
    <property type="match status" value="1"/>
</dbReference>
<dbReference type="Proteomes" id="UP000079169">
    <property type="component" value="Unplaced"/>
</dbReference>
<organism evidence="4 5">
    <name type="scientific">Diaphorina citri</name>
    <name type="common">Asian citrus psyllid</name>
    <dbReference type="NCBI Taxonomy" id="121845"/>
    <lineage>
        <taxon>Eukaryota</taxon>
        <taxon>Metazoa</taxon>
        <taxon>Ecdysozoa</taxon>
        <taxon>Arthropoda</taxon>
        <taxon>Hexapoda</taxon>
        <taxon>Insecta</taxon>
        <taxon>Pterygota</taxon>
        <taxon>Neoptera</taxon>
        <taxon>Paraneoptera</taxon>
        <taxon>Hemiptera</taxon>
        <taxon>Sternorrhyncha</taxon>
        <taxon>Psylloidea</taxon>
        <taxon>Psyllidae</taxon>
        <taxon>Diaphorininae</taxon>
        <taxon>Diaphorina</taxon>
    </lineage>
</organism>
<evidence type="ECO:0000256" key="1">
    <source>
        <dbReference type="SAM" id="MobiDB-lite"/>
    </source>
</evidence>
<keyword evidence="2" id="KW-0732">Signal</keyword>
<dbReference type="GO" id="GO:0032589">
    <property type="term" value="C:neuron projection membrane"/>
    <property type="evidence" value="ECO:0007669"/>
    <property type="project" value="TreeGrafter"/>
</dbReference>
<dbReference type="GeneID" id="103520722"/>
<keyword evidence="4" id="KW-1185">Reference proteome</keyword>
<evidence type="ECO:0000313" key="4">
    <source>
        <dbReference type="Proteomes" id="UP000079169"/>
    </source>
</evidence>
<dbReference type="AlphaFoldDB" id="A0A3Q0JGG6"/>
<reference evidence="5" key="1">
    <citation type="submission" date="2025-08" db="UniProtKB">
        <authorList>
            <consortium name="RefSeq"/>
        </authorList>
    </citation>
    <scope>IDENTIFICATION</scope>
</reference>
<sequence length="231" mass="26672">MFIFFFFLLLPFLLLLLPLLHRSHLAVLAVFSFQVSWVRRRDWHILTSGVLTYTNDARFQVIHTDGSDDWNLQIKFLQKRDNGTYECQQRDFLFSFEQDKQGRFILCRAQSPNQLPLSLFSQSPIPPQYVFWFHNDVMINYEADGRGSVTISTEREAEGHGRTHSRLNIRGARPGDSGNYSCRASNTEPDTIVVFVTKGESGLLRIIINRMNVGIQGVTEFMLQLFFSKAV</sequence>
<feature type="region of interest" description="Disordered" evidence="1">
    <location>
        <begin position="155"/>
        <end position="180"/>
    </location>
</feature>
<dbReference type="PANTHER" id="PTHR23279:SF46">
    <property type="entry name" value="DEFECTIVE PROBOSCIS EXTENSION RESPONSE 10, ISOFORM A-RELATED"/>
    <property type="match status" value="1"/>
</dbReference>
<feature type="domain" description="Ig-like" evidence="3">
    <location>
        <begin position="105"/>
        <end position="193"/>
    </location>
</feature>
<proteinExistence type="predicted"/>
<feature type="chain" id="PRO_5018091551" evidence="2">
    <location>
        <begin position="26"/>
        <end position="231"/>
    </location>
</feature>
<dbReference type="RefSeq" id="XP_026687536.1">
    <property type="nucleotide sequence ID" value="XM_026831735.1"/>
</dbReference>
<dbReference type="InterPro" id="IPR036179">
    <property type="entry name" value="Ig-like_dom_sf"/>
</dbReference>
<evidence type="ECO:0000259" key="3">
    <source>
        <dbReference type="PROSITE" id="PS50835"/>
    </source>
</evidence>
<dbReference type="InterPro" id="IPR007110">
    <property type="entry name" value="Ig-like_dom"/>
</dbReference>
<dbReference type="KEGG" id="dci:103520722"/>
<feature type="signal peptide" evidence="2">
    <location>
        <begin position="1"/>
        <end position="25"/>
    </location>
</feature>
<dbReference type="PANTHER" id="PTHR23279">
    <property type="entry name" value="DEFECTIVE PROBOSCIS EXTENSION RESPONSE DPR -RELATED"/>
    <property type="match status" value="1"/>
</dbReference>
<dbReference type="STRING" id="121845.A0A3Q0JGG6"/>
<dbReference type="SUPFAM" id="SSF48726">
    <property type="entry name" value="Immunoglobulin"/>
    <property type="match status" value="2"/>
</dbReference>
<dbReference type="InterPro" id="IPR013783">
    <property type="entry name" value="Ig-like_fold"/>
</dbReference>
<accession>A0A3Q0JGG6</accession>